<keyword evidence="1" id="KW-1185">Reference proteome</keyword>
<dbReference type="WBParaSite" id="nRc.2.0.1.t02308-RA">
    <property type="protein sequence ID" value="nRc.2.0.1.t02308-RA"/>
    <property type="gene ID" value="nRc.2.0.1.g02308"/>
</dbReference>
<protein>
    <submittedName>
        <fullName evidence="2">Ribosomal protein L2</fullName>
    </submittedName>
</protein>
<sequence length="227" mass="26178">MAQDVSFFAIKRRNVAVFVAVRDAVSIFATNLHGPVDQFIFRRRFIDVRFVEKSTEQNEVGEIDGHRHQSGRQRRLATGRGVNPIGRKMIDVQNVQAKKGAHQKLRNLHGGYKGRQKFWALPTGRFHRVIGVHESVYEIIHENAPSPGTLFHVVDFQNSRDLKILEICKWNKFQKFLFLKIQIYSFKVVQNSGKTLNAPPMLNNAKTIFQTKKALLNGNGFRFFIKF</sequence>
<accession>A0A915HK03</accession>
<dbReference type="Proteomes" id="UP000887565">
    <property type="component" value="Unplaced"/>
</dbReference>
<name>A0A915HK03_ROMCU</name>
<reference evidence="2" key="1">
    <citation type="submission" date="2022-11" db="UniProtKB">
        <authorList>
            <consortium name="WormBaseParasite"/>
        </authorList>
    </citation>
    <scope>IDENTIFICATION</scope>
</reference>
<proteinExistence type="predicted"/>
<evidence type="ECO:0000313" key="2">
    <source>
        <dbReference type="WBParaSite" id="nRc.2.0.1.t02308-RA"/>
    </source>
</evidence>
<dbReference type="AlphaFoldDB" id="A0A915HK03"/>
<evidence type="ECO:0000313" key="1">
    <source>
        <dbReference type="Proteomes" id="UP000887565"/>
    </source>
</evidence>
<organism evidence="1 2">
    <name type="scientific">Romanomermis culicivorax</name>
    <name type="common">Nematode worm</name>
    <dbReference type="NCBI Taxonomy" id="13658"/>
    <lineage>
        <taxon>Eukaryota</taxon>
        <taxon>Metazoa</taxon>
        <taxon>Ecdysozoa</taxon>
        <taxon>Nematoda</taxon>
        <taxon>Enoplea</taxon>
        <taxon>Dorylaimia</taxon>
        <taxon>Mermithida</taxon>
        <taxon>Mermithoidea</taxon>
        <taxon>Mermithidae</taxon>
        <taxon>Romanomermis</taxon>
    </lineage>
</organism>